<dbReference type="EMBL" id="BGZK01001458">
    <property type="protein sequence ID" value="GBP80355.1"/>
    <property type="molecule type" value="Genomic_DNA"/>
</dbReference>
<dbReference type="Proteomes" id="UP000299102">
    <property type="component" value="Unassembled WGS sequence"/>
</dbReference>
<accession>A0A4C1Z179</accession>
<proteinExistence type="predicted"/>
<evidence type="ECO:0000313" key="2">
    <source>
        <dbReference type="Proteomes" id="UP000299102"/>
    </source>
</evidence>
<comment type="caution">
    <text evidence="1">The sequence shown here is derived from an EMBL/GenBank/DDBJ whole genome shotgun (WGS) entry which is preliminary data.</text>
</comment>
<keyword evidence="2" id="KW-1185">Reference proteome</keyword>
<name>A0A4C1Z179_EUMVA</name>
<protein>
    <submittedName>
        <fullName evidence="1">Uncharacterized protein</fullName>
    </submittedName>
</protein>
<gene>
    <name evidence="1" type="ORF">EVAR_54743_1</name>
</gene>
<organism evidence="1 2">
    <name type="scientific">Eumeta variegata</name>
    <name type="common">Bagworm moth</name>
    <name type="synonym">Eumeta japonica</name>
    <dbReference type="NCBI Taxonomy" id="151549"/>
    <lineage>
        <taxon>Eukaryota</taxon>
        <taxon>Metazoa</taxon>
        <taxon>Ecdysozoa</taxon>
        <taxon>Arthropoda</taxon>
        <taxon>Hexapoda</taxon>
        <taxon>Insecta</taxon>
        <taxon>Pterygota</taxon>
        <taxon>Neoptera</taxon>
        <taxon>Endopterygota</taxon>
        <taxon>Lepidoptera</taxon>
        <taxon>Glossata</taxon>
        <taxon>Ditrysia</taxon>
        <taxon>Tineoidea</taxon>
        <taxon>Psychidae</taxon>
        <taxon>Oiketicinae</taxon>
        <taxon>Eumeta</taxon>
    </lineage>
</organism>
<reference evidence="1 2" key="1">
    <citation type="journal article" date="2019" name="Commun. Biol.">
        <title>The bagworm genome reveals a unique fibroin gene that provides high tensile strength.</title>
        <authorList>
            <person name="Kono N."/>
            <person name="Nakamura H."/>
            <person name="Ohtoshi R."/>
            <person name="Tomita M."/>
            <person name="Numata K."/>
            <person name="Arakawa K."/>
        </authorList>
    </citation>
    <scope>NUCLEOTIDE SEQUENCE [LARGE SCALE GENOMIC DNA]</scope>
</reference>
<sequence length="186" mass="21037">MNFWSVPLKEQRTESSRDDLNVVERARPAPAPAAAAAHVLKTSQRRFLCPDTQRGLICIGVHDFLVRITHVAVAHNQHHCAVRSRPLKLSKAYKSRKRSNTGLHFIRQCDHPALDTQDEGRSGQYAKVQYAKAQYAKVQYAKAQNKNVQYADVSLLAMAGFEIAQSDSRVLGERLPRNARRETFED</sequence>
<evidence type="ECO:0000313" key="1">
    <source>
        <dbReference type="EMBL" id="GBP80355.1"/>
    </source>
</evidence>
<dbReference type="AlphaFoldDB" id="A0A4C1Z179"/>